<sequence length="1158" mass="128821">MEDEDKEALAGLSTIPPHRKIHSYSQQLRANSGQKRQPPLRKHSLDDIPKPTTTIVADHFYDSSDDEFFAGNSVSTTDGCGNEEYVCPDSSGDEQNRQWQPMAEFVGSGGGSGIFKVPMRSAVHPGRPPCLELRPHPLRETQVGKFLRNIACTDKQLWAGQESGVRFWNFDDTYEPGTGINGRVRRGDEDAAPFHESVSTSPTICLMVDSGNRLVWTGHKDGKIKSWKMDQPLEDNTPFKEGLSWQAHRGPVLSMIFSSYGDLWSGGEGGAMKIWPWESIEKSLSLKPEERHMAALLVERSFIDLRAQVTVNGACSISSTDIKCLLSDNVRARVWCAQPLSFSLWDARSKELLKVFNIDGQIENRVDTQSVQEQPVEDEMKVKFVSSSKKEKSQGSSFLQRSRNAIMGAADAVRRVATRGAGAFAEDTKRTEALVLAADGLIWSGCTNGLLVQWDSNGNRLLDVIHHQCPIQCFCTFGSRIYVGYVSGIMQVLDLEGNLLASWIAHSSPVIKLAVGGDYVYSLATHGGIRGWNFTSPSPLDNVIRSELSANEKRYARRDNVRILIGTWNVGQGRASHESLMSWLGSVSSDVGIVAVGLQEVEMGAGFLAMSAAKETVGLEGSSIGQWWQDTIGKALDEGATFERMGSRQLAGLLISLWVRKNLRTHVGDVDAAAVPCGFGRAIGNKGGVGLRIRVYDRTICFVNCHLAAHLEAVNRRNADFDHIYRTMVFSRSSNLLNNAAGMVPYLFLYCSLAFCTYLFWLLYSSGLPLIFSVAAGVTTASHMLKGSINAGGTTEELKPDLAEADMVIFFGDFNYRLFGISYDEARDFVSQRCFDWLREKDQLRDEMKAGKVFQGMREAIIRFPPTYKFERHRPGLAGYDSGEKKRIPAWCDRIIYRDSRAGQVSECSLDCPVVSSILLYDACMDVTESDHKPVHCKFHVKIAHVDRSERRQVFGEILKSNVKTINSTLEEFRHVPETTVSTENIVLQNQDTCLLKITNGSATEKAIYKIICEGQSTVKEDGDSSDYRLRGSFGFPRWLEVTPAIGLIKPESSVEVSVHHEEFHTLEEFVDGIPQNWWCEDTRDKEVNLTVVIQGSCSTETKKHQLRIRHCFSAKTVRIDSKSNGSRKQGGSVNRSELRQLSSSSDTSDDQRQSFNG</sequence>
<protein>
    <submittedName>
        <fullName evidence="1">Type I inositol polyphosphate 5-phosphatase</fullName>
    </submittedName>
</protein>
<gene>
    <name evidence="1" type="ORF">OWV82_007221</name>
</gene>
<evidence type="ECO:0000313" key="1">
    <source>
        <dbReference type="EMBL" id="KAJ4723901.1"/>
    </source>
</evidence>
<dbReference type="Proteomes" id="UP001164539">
    <property type="component" value="Chromosome 3"/>
</dbReference>
<comment type="caution">
    <text evidence="1">The sequence shown here is derived from an EMBL/GenBank/DDBJ whole genome shotgun (WGS) entry which is preliminary data.</text>
</comment>
<reference evidence="1 2" key="1">
    <citation type="journal article" date="2023" name="Science">
        <title>Complex scaffold remodeling in plant triterpene biosynthesis.</title>
        <authorList>
            <person name="De La Pena R."/>
            <person name="Hodgson H."/>
            <person name="Liu J.C."/>
            <person name="Stephenson M.J."/>
            <person name="Martin A.C."/>
            <person name="Owen C."/>
            <person name="Harkess A."/>
            <person name="Leebens-Mack J."/>
            <person name="Jimenez L.E."/>
            <person name="Osbourn A."/>
            <person name="Sattely E.S."/>
        </authorList>
    </citation>
    <scope>NUCLEOTIDE SEQUENCE [LARGE SCALE GENOMIC DNA]</scope>
    <source>
        <strain evidence="2">cv. JPN11</strain>
        <tissue evidence="1">Leaf</tissue>
    </source>
</reference>
<proteinExistence type="predicted"/>
<accession>A0ACC1YKE3</accession>
<name>A0ACC1YKE3_MELAZ</name>
<keyword evidence="2" id="KW-1185">Reference proteome</keyword>
<organism evidence="1 2">
    <name type="scientific">Melia azedarach</name>
    <name type="common">Chinaberry tree</name>
    <dbReference type="NCBI Taxonomy" id="155640"/>
    <lineage>
        <taxon>Eukaryota</taxon>
        <taxon>Viridiplantae</taxon>
        <taxon>Streptophyta</taxon>
        <taxon>Embryophyta</taxon>
        <taxon>Tracheophyta</taxon>
        <taxon>Spermatophyta</taxon>
        <taxon>Magnoliopsida</taxon>
        <taxon>eudicotyledons</taxon>
        <taxon>Gunneridae</taxon>
        <taxon>Pentapetalae</taxon>
        <taxon>rosids</taxon>
        <taxon>malvids</taxon>
        <taxon>Sapindales</taxon>
        <taxon>Meliaceae</taxon>
        <taxon>Melia</taxon>
    </lineage>
</organism>
<evidence type="ECO:0000313" key="2">
    <source>
        <dbReference type="Proteomes" id="UP001164539"/>
    </source>
</evidence>
<dbReference type="EMBL" id="CM051396">
    <property type="protein sequence ID" value="KAJ4723901.1"/>
    <property type="molecule type" value="Genomic_DNA"/>
</dbReference>